<evidence type="ECO:0000313" key="2">
    <source>
        <dbReference type="Proteomes" id="UP000789941"/>
    </source>
</evidence>
<dbReference type="InterPro" id="IPR000836">
    <property type="entry name" value="PRTase_dom"/>
</dbReference>
<evidence type="ECO:0000313" key="1">
    <source>
        <dbReference type="EMBL" id="VVC03060.1"/>
    </source>
</evidence>
<proteinExistence type="predicted"/>
<dbReference type="CDD" id="cd06223">
    <property type="entry name" value="PRTases_typeI"/>
    <property type="match status" value="1"/>
</dbReference>
<dbReference type="Gene3D" id="3.40.50.1000">
    <property type="entry name" value="HAD superfamily/HAD-like"/>
    <property type="match status" value="1"/>
</dbReference>
<sequence length="430" mass="48161">MDGLAGQKDAVIFDKDETLTTVGSGKSTSREPGLDRALRDLVKAGRKLFVVSATDRPEPGISAESWIVEEKARKCTQLEEAGLSPSLFQDIVVVIPAPDFSVSTSEPGAWIAEYARAKKIAMDRIIQVHGLDPSRVLSVGDREDIEGVASQQLKIPFVNVPSACGIQPTDTLQWILSTMVMGKTPELPGERQEYDEMKVVHDPLLAQTFVQFHSMFKEYVESRLWFLLNKLRLPQPEISAPDYNRYPGTLESAWEAARKLRGDYGAVIGIARKGLWLSFVFTLAEANTFEIYLARNGSQRITCPVSPLFKKDVEGRRVLLLDNDALTGRSLQSLAKHFLAAGAASVDALLINRYTEPDSFGRYDFSIHQDKYLDVPRVVGYRESGQAVLDSMVQLRQVREIRKVMFLDRDFKRRAEQPATMRAIQKRLVA</sequence>
<dbReference type="Proteomes" id="UP000789941">
    <property type="component" value="Unassembled WGS sequence"/>
</dbReference>
<dbReference type="SUPFAM" id="SSF53271">
    <property type="entry name" value="PRTase-like"/>
    <property type="match status" value="1"/>
</dbReference>
<gene>
    <name evidence="1" type="ORF">LFW2832_00167</name>
</gene>
<dbReference type="InterPro" id="IPR023214">
    <property type="entry name" value="HAD_sf"/>
</dbReference>
<dbReference type="InterPro" id="IPR029057">
    <property type="entry name" value="PRTase-like"/>
</dbReference>
<comment type="caution">
    <text evidence="1">The sequence shown here is derived from an EMBL/GenBank/DDBJ whole genome shotgun (WGS) entry which is preliminary data.</text>
</comment>
<dbReference type="AlphaFoldDB" id="A0A5E4LM03"/>
<dbReference type="CDD" id="cd01427">
    <property type="entry name" value="HAD_like"/>
    <property type="match status" value="1"/>
</dbReference>
<name>A0A5E4LM03_9ARCH</name>
<accession>A0A5E4LM03</accession>
<reference evidence="1 2" key="1">
    <citation type="submission" date="2019-08" db="EMBL/GenBank/DDBJ databases">
        <authorList>
            <person name="Vazquez-Campos X."/>
        </authorList>
    </citation>
    <scope>NUCLEOTIDE SEQUENCE [LARGE SCALE GENOMIC DNA]</scope>
    <source>
        <strain evidence="1">LFW-283_2</strain>
    </source>
</reference>
<dbReference type="SUPFAM" id="SSF56784">
    <property type="entry name" value="HAD-like"/>
    <property type="match status" value="1"/>
</dbReference>
<dbReference type="InterPro" id="IPR036412">
    <property type="entry name" value="HAD-like_sf"/>
</dbReference>
<protein>
    <submittedName>
        <fullName evidence="1">Uncharacterized protein</fullName>
    </submittedName>
</protein>
<dbReference type="EMBL" id="CABMJJ010000005">
    <property type="protein sequence ID" value="VVC03060.1"/>
    <property type="molecule type" value="Genomic_DNA"/>
</dbReference>
<organism evidence="1 2">
    <name type="scientific">Candidatus Bilamarchaeum dharawalense</name>
    <dbReference type="NCBI Taxonomy" id="2885759"/>
    <lineage>
        <taxon>Archaea</taxon>
        <taxon>Candidatus Micrarchaeota</taxon>
        <taxon>Candidatus Micrarchaeia</taxon>
        <taxon>Candidatus Anstonellales</taxon>
        <taxon>Candidatus Bilamarchaeaceae</taxon>
        <taxon>Candidatus Bilamarchaeum</taxon>
    </lineage>
</organism>